<evidence type="ECO:0000256" key="2">
    <source>
        <dbReference type="PROSITE-ProRule" id="PRU00175"/>
    </source>
</evidence>
<comment type="caution">
    <text evidence="4">The sequence shown here is derived from an EMBL/GenBank/DDBJ whole genome shotgun (WGS) entry which is preliminary data.</text>
</comment>
<evidence type="ECO:0000313" key="5">
    <source>
        <dbReference type="Proteomes" id="UP000654075"/>
    </source>
</evidence>
<dbReference type="PROSITE" id="PS50089">
    <property type="entry name" value="ZF_RING_2"/>
    <property type="match status" value="1"/>
</dbReference>
<dbReference type="SUPFAM" id="SSF57850">
    <property type="entry name" value="RING/U-box"/>
    <property type="match status" value="1"/>
</dbReference>
<protein>
    <recommendedName>
        <fullName evidence="3">RING-type domain-containing protein</fullName>
    </recommendedName>
</protein>
<dbReference type="PANTHER" id="PTHR11102">
    <property type="entry name" value="SEL-1-LIKE PROTEIN"/>
    <property type="match status" value="1"/>
</dbReference>
<dbReference type="Pfam" id="PF13639">
    <property type="entry name" value="zf-RING_2"/>
    <property type="match status" value="1"/>
</dbReference>
<organism evidence="4 5">
    <name type="scientific">Polarella glacialis</name>
    <name type="common">Dinoflagellate</name>
    <dbReference type="NCBI Taxonomy" id="89957"/>
    <lineage>
        <taxon>Eukaryota</taxon>
        <taxon>Sar</taxon>
        <taxon>Alveolata</taxon>
        <taxon>Dinophyceae</taxon>
        <taxon>Suessiales</taxon>
        <taxon>Suessiaceae</taxon>
        <taxon>Polarella</taxon>
    </lineage>
</organism>
<dbReference type="AlphaFoldDB" id="A0A813GAK8"/>
<feature type="domain" description="RING-type" evidence="3">
    <location>
        <begin position="10"/>
        <end position="56"/>
    </location>
</feature>
<evidence type="ECO:0000256" key="1">
    <source>
        <dbReference type="ARBA" id="ARBA00038101"/>
    </source>
</evidence>
<evidence type="ECO:0000259" key="3">
    <source>
        <dbReference type="PROSITE" id="PS50089"/>
    </source>
</evidence>
<dbReference type="Gene3D" id="3.30.40.10">
    <property type="entry name" value="Zinc/RING finger domain, C3HC4 (zinc finger)"/>
    <property type="match status" value="1"/>
</dbReference>
<dbReference type="GO" id="GO:0008270">
    <property type="term" value="F:zinc ion binding"/>
    <property type="evidence" value="ECO:0007669"/>
    <property type="project" value="UniProtKB-KW"/>
</dbReference>
<reference evidence="4" key="1">
    <citation type="submission" date="2021-02" db="EMBL/GenBank/DDBJ databases">
        <authorList>
            <person name="Dougan E. K."/>
            <person name="Rhodes N."/>
            <person name="Thang M."/>
            <person name="Chan C."/>
        </authorList>
    </citation>
    <scope>NUCLEOTIDE SEQUENCE</scope>
</reference>
<feature type="non-terminal residue" evidence="4">
    <location>
        <position position="218"/>
    </location>
</feature>
<dbReference type="SUPFAM" id="SSF81901">
    <property type="entry name" value="HCP-like"/>
    <property type="match status" value="1"/>
</dbReference>
<comment type="similarity">
    <text evidence="1">Belongs to the sel-1 family.</text>
</comment>
<dbReference type="InterPro" id="IPR011990">
    <property type="entry name" value="TPR-like_helical_dom_sf"/>
</dbReference>
<keyword evidence="5" id="KW-1185">Reference proteome</keyword>
<dbReference type="InterPro" id="IPR050767">
    <property type="entry name" value="Sel1_AlgK"/>
</dbReference>
<dbReference type="PANTHER" id="PTHR11102:SF160">
    <property type="entry name" value="ERAD-ASSOCIATED E3 UBIQUITIN-PROTEIN LIGASE COMPONENT HRD3"/>
    <property type="match status" value="1"/>
</dbReference>
<dbReference type="InterPro" id="IPR013083">
    <property type="entry name" value="Znf_RING/FYVE/PHD"/>
</dbReference>
<dbReference type="Proteomes" id="UP000654075">
    <property type="component" value="Unassembled WGS sequence"/>
</dbReference>
<keyword evidence="2" id="KW-0479">Metal-binding</keyword>
<dbReference type="InterPro" id="IPR001841">
    <property type="entry name" value="Znf_RING"/>
</dbReference>
<dbReference type="OrthoDB" id="272077at2759"/>
<keyword evidence="2" id="KW-0863">Zinc-finger</keyword>
<dbReference type="InterPro" id="IPR006597">
    <property type="entry name" value="Sel1-like"/>
</dbReference>
<dbReference type="SMART" id="SM00671">
    <property type="entry name" value="SEL1"/>
    <property type="match status" value="3"/>
</dbReference>
<dbReference type="EMBL" id="CAJNNV010028245">
    <property type="protein sequence ID" value="CAE8623806.1"/>
    <property type="molecule type" value="Genomic_DNA"/>
</dbReference>
<evidence type="ECO:0000313" key="4">
    <source>
        <dbReference type="EMBL" id="CAE8623806.1"/>
    </source>
</evidence>
<name>A0A813GAK8_POLGL</name>
<dbReference type="Gene3D" id="1.25.40.10">
    <property type="entry name" value="Tetratricopeptide repeat domain"/>
    <property type="match status" value="1"/>
</dbReference>
<keyword evidence="2" id="KW-0862">Zinc</keyword>
<dbReference type="Pfam" id="PF14559">
    <property type="entry name" value="TPR_19"/>
    <property type="match status" value="1"/>
</dbReference>
<accession>A0A813GAK8</accession>
<sequence length="218" mass="23926">MAPDPEPDTCCICLESLDSPGRGRQALSCQRRHMLHEDCVTEMRRHGASGHCPLCREELGGLEPFQVLLDRANLCYMRASYDEAYRLASEVHDLDSENPDAAAFLGFLMVQGHGVTKDLTQAEALFRTASSQGHLPATSYLAILLEERGDLQEAEALFRTASSQGHLEATSNLAILLEERGDLQEAEALFRTASSQGHLPATSNLAFLLEKRGDLQEA</sequence>
<dbReference type="Pfam" id="PF08238">
    <property type="entry name" value="Sel1"/>
    <property type="match status" value="1"/>
</dbReference>
<proteinExistence type="inferred from homology"/>
<gene>
    <name evidence="4" type="ORF">PGLA1383_LOCUS41021</name>
</gene>
<dbReference type="GO" id="GO:0005737">
    <property type="term" value="C:cytoplasm"/>
    <property type="evidence" value="ECO:0007669"/>
    <property type="project" value="UniProtKB-ARBA"/>
</dbReference>